<gene>
    <name evidence="1" type="ORF">pEpSNUABM01_150</name>
</gene>
<organism evidence="1 2">
    <name type="scientific">Erwinia phage pEp_SNUABM_01</name>
    <dbReference type="NCBI Taxonomy" id="2601643"/>
    <lineage>
        <taxon>Viruses</taxon>
        <taxon>Duplodnaviria</taxon>
        <taxon>Heunggongvirae</taxon>
        <taxon>Uroviricota</taxon>
        <taxon>Caudoviricetes</taxon>
        <taxon>Vequintavirinae</taxon>
        <taxon>Henunavirus</taxon>
        <taxon>Henunavirus SNUABM01</taxon>
    </lineage>
</organism>
<keyword evidence="1" id="KW-0378">Hydrolase</keyword>
<dbReference type="Proteomes" id="UP000326545">
    <property type="component" value="Segment"/>
</dbReference>
<proteinExistence type="predicted"/>
<evidence type="ECO:0000313" key="1">
    <source>
        <dbReference type="EMBL" id="QEQ94976.1"/>
    </source>
</evidence>
<keyword evidence="2" id="KW-1185">Reference proteome</keyword>
<accession>A0A5J6DBM8</accession>
<keyword evidence="1" id="KW-0540">Nuclease</keyword>
<reference evidence="1 2" key="1">
    <citation type="submission" date="2019-07" db="EMBL/GenBank/DDBJ databases">
        <title>Complete genome sequence of bacteriophages infecting Erwinia pyrifoliae.</title>
        <authorList>
            <person name="Kim S.G."/>
            <person name="Park S.C."/>
        </authorList>
    </citation>
    <scope>NUCLEOTIDE SEQUENCE [LARGE SCALE GENOMIC DNA]</scope>
</reference>
<name>A0A5J6DBM8_9CAUD</name>
<evidence type="ECO:0000313" key="2">
    <source>
        <dbReference type="Proteomes" id="UP000326545"/>
    </source>
</evidence>
<sequence>MKVNNVSRDVAQKYVAEAFELYHKRSKRQNWELDFQYLQEYLKD</sequence>
<protein>
    <submittedName>
        <fullName evidence="1">Putative NHN endonuclease</fullName>
    </submittedName>
</protein>
<dbReference type="EMBL" id="MN184887">
    <property type="protein sequence ID" value="QEQ94976.1"/>
    <property type="molecule type" value="Genomic_DNA"/>
</dbReference>
<keyword evidence="1" id="KW-0255">Endonuclease</keyword>
<dbReference type="GO" id="GO:0004519">
    <property type="term" value="F:endonuclease activity"/>
    <property type="evidence" value="ECO:0007669"/>
    <property type="project" value="UniProtKB-KW"/>
</dbReference>